<evidence type="ECO:0000256" key="1">
    <source>
        <dbReference type="ARBA" id="ARBA00022691"/>
    </source>
</evidence>
<dbReference type="eggNOG" id="COG1180">
    <property type="taxonomic scope" value="Bacteria"/>
</dbReference>
<dbReference type="InterPro" id="IPR007197">
    <property type="entry name" value="rSAM"/>
</dbReference>
<reference evidence="7 8" key="1">
    <citation type="submission" date="2012-07" db="EMBL/GenBank/DDBJ databases">
        <authorList>
            <person name="Durkin A.S."/>
            <person name="McCorrison J."/>
            <person name="Torralba M."/>
            <person name="Gillis M."/>
            <person name="Methe B."/>
            <person name="Sutton G."/>
            <person name="Nelson K.E."/>
        </authorList>
    </citation>
    <scope>NUCLEOTIDE SEQUENCE [LARGE SCALE GENOMIC DNA]</scope>
    <source>
        <strain evidence="8">ATCC 12104 / DSM 43013 / CCUG 2238 / JCM 8349 / NCTC 10301 / Howell 279</strain>
    </source>
</reference>
<dbReference type="InterPro" id="IPR058240">
    <property type="entry name" value="rSAM_sf"/>
</dbReference>
<feature type="compositionally biased region" description="Polar residues" evidence="5">
    <location>
        <begin position="1"/>
        <end position="11"/>
    </location>
</feature>
<dbReference type="Gene3D" id="3.20.20.70">
    <property type="entry name" value="Aldolase class I"/>
    <property type="match status" value="1"/>
</dbReference>
<evidence type="ECO:0000256" key="2">
    <source>
        <dbReference type="ARBA" id="ARBA00022723"/>
    </source>
</evidence>
<dbReference type="PANTHER" id="PTHR11228">
    <property type="entry name" value="RADICAL SAM DOMAIN PROTEIN"/>
    <property type="match status" value="1"/>
</dbReference>
<dbReference type="SFLD" id="SFLDS00029">
    <property type="entry name" value="Radical_SAM"/>
    <property type="match status" value="1"/>
</dbReference>
<evidence type="ECO:0000256" key="4">
    <source>
        <dbReference type="ARBA" id="ARBA00023014"/>
    </source>
</evidence>
<sequence length="264" mass="28423">MTSLPRGSQASPPVPAAGESPGHRPADDLVIAGLVPMSTVDWPDHLTATVFLQGCPWNCFYCHNQALIPARTPGQVAWEEVRALLRRRRGLLDGVVLTGGEALRQDALADAAREVIDMGFQVGLHTAGPYPRRLRDMIASGLVDWVGLDIKALPEHYGQVVGRANAAAKAWESLEVLIEAADRGGPGFEVRTTVVPGDVTADDAVEVARRVHAAGARVYALQQARSEGTSGEFDVVAPGWDGVCERMAERIEALGWDRFTYRPA</sequence>
<dbReference type="InterPro" id="IPR012840">
    <property type="entry name" value="NrdG2"/>
</dbReference>
<keyword evidence="2" id="KW-0479">Metal-binding</keyword>
<dbReference type="PATRIC" id="fig|1115803.3.peg.282"/>
<keyword evidence="1" id="KW-0949">S-adenosyl-L-methionine</keyword>
<dbReference type="EMBL" id="ALJK01000025">
    <property type="protein sequence ID" value="EJN85988.1"/>
    <property type="molecule type" value="Genomic_DNA"/>
</dbReference>
<accession>J3ADD1</accession>
<dbReference type="CDD" id="cd01335">
    <property type="entry name" value="Radical_SAM"/>
    <property type="match status" value="1"/>
</dbReference>
<dbReference type="EC" id="1.97.-.-" evidence="7"/>
<proteinExistence type="predicted"/>
<evidence type="ECO:0000256" key="3">
    <source>
        <dbReference type="ARBA" id="ARBA00023004"/>
    </source>
</evidence>
<dbReference type="InterPro" id="IPR006638">
    <property type="entry name" value="Elp3/MiaA/NifB-like_rSAM"/>
</dbReference>
<dbReference type="SFLD" id="SFLDG01094">
    <property type="entry name" value="Uncharacterised_Radical_SAM_Su"/>
    <property type="match status" value="1"/>
</dbReference>
<comment type="caution">
    <text evidence="7">The sequence shown here is derived from an EMBL/GenBank/DDBJ whole genome shotgun (WGS) entry which is preliminary data.</text>
</comment>
<dbReference type="GO" id="GO:0016491">
    <property type="term" value="F:oxidoreductase activity"/>
    <property type="evidence" value="ECO:0007669"/>
    <property type="project" value="UniProtKB-KW"/>
</dbReference>
<evidence type="ECO:0000313" key="7">
    <source>
        <dbReference type="EMBL" id="EJN85988.1"/>
    </source>
</evidence>
<dbReference type="SMART" id="SM00729">
    <property type="entry name" value="Elp3"/>
    <property type="match status" value="1"/>
</dbReference>
<dbReference type="GO" id="GO:0051536">
    <property type="term" value="F:iron-sulfur cluster binding"/>
    <property type="evidence" value="ECO:0007669"/>
    <property type="project" value="UniProtKB-KW"/>
</dbReference>
<gene>
    <name evidence="7" type="ORF">HMPREF1129_2836</name>
</gene>
<organism evidence="7 8">
    <name type="scientific">Actinomyces naeslundii (strain ATCC 12104 / DSM 43013 / CCUG 2238 / JCM 8349 / NCTC 10301 / Howell 279)</name>
    <dbReference type="NCBI Taxonomy" id="1115803"/>
    <lineage>
        <taxon>Bacteria</taxon>
        <taxon>Bacillati</taxon>
        <taxon>Actinomycetota</taxon>
        <taxon>Actinomycetes</taxon>
        <taxon>Actinomycetales</taxon>
        <taxon>Actinomycetaceae</taxon>
        <taxon>Actinomyces</taxon>
    </lineage>
</organism>
<keyword evidence="3" id="KW-0408">Iron</keyword>
<dbReference type="SUPFAM" id="SSF102114">
    <property type="entry name" value="Radical SAM enzymes"/>
    <property type="match status" value="1"/>
</dbReference>
<keyword evidence="4" id="KW-0411">Iron-sulfur</keyword>
<dbReference type="GO" id="GO:0046872">
    <property type="term" value="F:metal ion binding"/>
    <property type="evidence" value="ECO:0007669"/>
    <property type="project" value="UniProtKB-KW"/>
</dbReference>
<name>J3ADD1_ACTNH</name>
<dbReference type="InterPro" id="IPR050377">
    <property type="entry name" value="Radical_SAM_PqqE_MftC-like"/>
</dbReference>
<dbReference type="PANTHER" id="PTHR11228:SF27">
    <property type="entry name" value="GLYCYL-RADICAL ENZYME ACTIVATING ENZYME MJ1227-RELATED"/>
    <property type="match status" value="1"/>
</dbReference>
<dbReference type="Pfam" id="PF04055">
    <property type="entry name" value="Radical_SAM"/>
    <property type="match status" value="1"/>
</dbReference>
<keyword evidence="7" id="KW-0560">Oxidoreductase</keyword>
<feature type="region of interest" description="Disordered" evidence="5">
    <location>
        <begin position="1"/>
        <end position="25"/>
    </location>
</feature>
<evidence type="ECO:0000256" key="5">
    <source>
        <dbReference type="SAM" id="MobiDB-lite"/>
    </source>
</evidence>
<dbReference type="NCBIfam" id="TIGR02495">
    <property type="entry name" value="NrdG2"/>
    <property type="match status" value="1"/>
</dbReference>
<evidence type="ECO:0000259" key="6">
    <source>
        <dbReference type="PROSITE" id="PS51918"/>
    </source>
</evidence>
<dbReference type="PROSITE" id="PS51918">
    <property type="entry name" value="RADICAL_SAM"/>
    <property type="match status" value="1"/>
</dbReference>
<feature type="domain" description="Radical SAM core" evidence="6">
    <location>
        <begin position="42"/>
        <end position="264"/>
    </location>
</feature>
<dbReference type="Proteomes" id="UP000007814">
    <property type="component" value="Unassembled WGS sequence"/>
</dbReference>
<evidence type="ECO:0000313" key="8">
    <source>
        <dbReference type="Proteomes" id="UP000007814"/>
    </source>
</evidence>
<protein>
    <submittedName>
        <fullName evidence="7">Anaerobic ribonucleoside-triphosphate reductase activating protein</fullName>
        <ecNumber evidence="7">1.97.-.-</ecNumber>
    </submittedName>
</protein>
<dbReference type="InterPro" id="IPR013785">
    <property type="entry name" value="Aldolase_TIM"/>
</dbReference>
<dbReference type="AlphaFoldDB" id="J3ADD1"/>